<accession>A0A9K3J9G7</accession>
<evidence type="ECO:0000313" key="1">
    <source>
        <dbReference type="EMBL" id="KAF5810899.1"/>
    </source>
</evidence>
<reference evidence="1" key="1">
    <citation type="journal article" date="2017" name="Nature">
        <title>The sunflower genome provides insights into oil metabolism, flowering and Asterid evolution.</title>
        <authorList>
            <person name="Badouin H."/>
            <person name="Gouzy J."/>
            <person name="Grassa C.J."/>
            <person name="Murat F."/>
            <person name="Staton S.E."/>
            <person name="Cottret L."/>
            <person name="Lelandais-Briere C."/>
            <person name="Owens G.L."/>
            <person name="Carrere S."/>
            <person name="Mayjonade B."/>
            <person name="Legrand L."/>
            <person name="Gill N."/>
            <person name="Kane N.C."/>
            <person name="Bowers J.E."/>
            <person name="Hubner S."/>
            <person name="Bellec A."/>
            <person name="Berard A."/>
            <person name="Berges H."/>
            <person name="Blanchet N."/>
            <person name="Boniface M.C."/>
            <person name="Brunel D."/>
            <person name="Catrice O."/>
            <person name="Chaidir N."/>
            <person name="Claudel C."/>
            <person name="Donnadieu C."/>
            <person name="Faraut T."/>
            <person name="Fievet G."/>
            <person name="Helmstetter N."/>
            <person name="King M."/>
            <person name="Knapp S.J."/>
            <person name="Lai Z."/>
            <person name="Le Paslier M.C."/>
            <person name="Lippi Y."/>
            <person name="Lorenzon L."/>
            <person name="Mandel J.R."/>
            <person name="Marage G."/>
            <person name="Marchand G."/>
            <person name="Marquand E."/>
            <person name="Bret-Mestries E."/>
            <person name="Morien E."/>
            <person name="Nambeesan S."/>
            <person name="Nguyen T."/>
            <person name="Pegot-Espagnet P."/>
            <person name="Pouilly N."/>
            <person name="Raftis F."/>
            <person name="Sallet E."/>
            <person name="Schiex T."/>
            <person name="Thomas J."/>
            <person name="Vandecasteele C."/>
            <person name="Vares D."/>
            <person name="Vear F."/>
            <person name="Vautrin S."/>
            <person name="Crespi M."/>
            <person name="Mangin B."/>
            <person name="Burke J.M."/>
            <person name="Salse J."/>
            <person name="Munos S."/>
            <person name="Vincourt P."/>
            <person name="Rieseberg L.H."/>
            <person name="Langlade N.B."/>
        </authorList>
    </citation>
    <scope>NUCLEOTIDE SEQUENCE</scope>
    <source>
        <tissue evidence="1">Leaves</tissue>
    </source>
</reference>
<dbReference type="Gramene" id="mRNA:HanXRQr2_Chr04g0175101">
    <property type="protein sequence ID" value="CDS:HanXRQr2_Chr04g0175101.1"/>
    <property type="gene ID" value="HanXRQr2_Chr04g0175101"/>
</dbReference>
<keyword evidence="2" id="KW-1185">Reference proteome</keyword>
<evidence type="ECO:0000313" key="2">
    <source>
        <dbReference type="Proteomes" id="UP000215914"/>
    </source>
</evidence>
<proteinExistence type="predicted"/>
<dbReference type="Proteomes" id="UP000215914">
    <property type="component" value="Unassembled WGS sequence"/>
</dbReference>
<protein>
    <submittedName>
        <fullName evidence="1">Uncharacterized protein</fullName>
    </submittedName>
</protein>
<sequence length="77" mass="8431">MLISTLSSSSSLSVSTSQKWLLARLVEREMMAPEVGTILLEDPHGTQDFRLARGASMANGSLWGLISKDTPRQLENL</sequence>
<gene>
    <name evidence="1" type="ORF">HanXRQr2_Chr04g0175101</name>
</gene>
<name>A0A9K3J9G7_HELAN</name>
<organism evidence="1 2">
    <name type="scientific">Helianthus annuus</name>
    <name type="common">Common sunflower</name>
    <dbReference type="NCBI Taxonomy" id="4232"/>
    <lineage>
        <taxon>Eukaryota</taxon>
        <taxon>Viridiplantae</taxon>
        <taxon>Streptophyta</taxon>
        <taxon>Embryophyta</taxon>
        <taxon>Tracheophyta</taxon>
        <taxon>Spermatophyta</taxon>
        <taxon>Magnoliopsida</taxon>
        <taxon>eudicotyledons</taxon>
        <taxon>Gunneridae</taxon>
        <taxon>Pentapetalae</taxon>
        <taxon>asterids</taxon>
        <taxon>campanulids</taxon>
        <taxon>Asterales</taxon>
        <taxon>Asteraceae</taxon>
        <taxon>Asteroideae</taxon>
        <taxon>Heliantheae alliance</taxon>
        <taxon>Heliantheae</taxon>
        <taxon>Helianthus</taxon>
    </lineage>
</organism>
<dbReference type="EMBL" id="MNCJ02000319">
    <property type="protein sequence ID" value="KAF5810899.1"/>
    <property type="molecule type" value="Genomic_DNA"/>
</dbReference>
<comment type="caution">
    <text evidence="1">The sequence shown here is derived from an EMBL/GenBank/DDBJ whole genome shotgun (WGS) entry which is preliminary data.</text>
</comment>
<reference evidence="1" key="2">
    <citation type="submission" date="2020-06" db="EMBL/GenBank/DDBJ databases">
        <title>Helianthus annuus Genome sequencing and assembly Release 2.</title>
        <authorList>
            <person name="Gouzy J."/>
            <person name="Langlade N."/>
            <person name="Munos S."/>
        </authorList>
    </citation>
    <scope>NUCLEOTIDE SEQUENCE</scope>
    <source>
        <tissue evidence="1">Leaves</tissue>
    </source>
</reference>
<dbReference type="AlphaFoldDB" id="A0A9K3J9G7"/>